<evidence type="ECO:0000256" key="1">
    <source>
        <dbReference type="SAM" id="SignalP"/>
    </source>
</evidence>
<feature type="chain" id="PRO_5006410305" description="D-alanyl-D-alanine carboxypeptidase" evidence="1">
    <location>
        <begin position="29"/>
        <end position="280"/>
    </location>
</feature>
<evidence type="ECO:0000313" key="2">
    <source>
        <dbReference type="EMBL" id="KRL64086.1"/>
    </source>
</evidence>
<dbReference type="Proteomes" id="UP000052013">
    <property type="component" value="Unassembled WGS sequence"/>
</dbReference>
<proteinExistence type="predicted"/>
<dbReference type="RefSeq" id="WP_057865777.1">
    <property type="nucleotide sequence ID" value="NZ_AZEY01000098.1"/>
</dbReference>
<accession>A0A0R1S4A0</accession>
<protein>
    <recommendedName>
        <fullName evidence="4">D-alanyl-D-alanine carboxypeptidase</fullName>
    </recommendedName>
</protein>
<evidence type="ECO:0008006" key="4">
    <source>
        <dbReference type="Google" id="ProtNLM"/>
    </source>
</evidence>
<name>A0A0R1S4A0_9LACO</name>
<dbReference type="AlphaFoldDB" id="A0A0R1S4A0"/>
<evidence type="ECO:0000313" key="3">
    <source>
        <dbReference type="Proteomes" id="UP000052013"/>
    </source>
</evidence>
<comment type="caution">
    <text evidence="2">The sequence shown here is derived from an EMBL/GenBank/DDBJ whole genome shotgun (WGS) entry which is preliminary data.</text>
</comment>
<reference evidence="2 3" key="1">
    <citation type="journal article" date="2015" name="Genome Announc.">
        <title>Expanding the biotechnology potential of lactobacilli through comparative genomics of 213 strains and associated genera.</title>
        <authorList>
            <person name="Sun Z."/>
            <person name="Harris H.M."/>
            <person name="McCann A."/>
            <person name="Guo C."/>
            <person name="Argimon S."/>
            <person name="Zhang W."/>
            <person name="Yang X."/>
            <person name="Jeffery I.B."/>
            <person name="Cooney J.C."/>
            <person name="Kagawa T.F."/>
            <person name="Liu W."/>
            <person name="Song Y."/>
            <person name="Salvetti E."/>
            <person name="Wrobel A."/>
            <person name="Rasinkangas P."/>
            <person name="Parkhill J."/>
            <person name="Rea M.C."/>
            <person name="O'Sullivan O."/>
            <person name="Ritari J."/>
            <person name="Douillard F.P."/>
            <person name="Paul Ross R."/>
            <person name="Yang R."/>
            <person name="Briner A.E."/>
            <person name="Felis G.E."/>
            <person name="de Vos W.M."/>
            <person name="Barrangou R."/>
            <person name="Klaenhammer T.R."/>
            <person name="Caufield P.W."/>
            <person name="Cui Y."/>
            <person name="Zhang H."/>
            <person name="O'Toole P.W."/>
        </authorList>
    </citation>
    <scope>NUCLEOTIDE SEQUENCE [LARGE SCALE GENOMIC DNA]</scope>
    <source>
        <strain evidence="2 3">DSM 14421</strain>
    </source>
</reference>
<gene>
    <name evidence="2" type="ORF">FC85_GL001353</name>
</gene>
<keyword evidence="1" id="KW-0732">Signal</keyword>
<dbReference type="PATRIC" id="fig|1423739.3.peg.1416"/>
<sequence>MKKYLTIVLSICSLIIGLVSLANDQVHAKSDTNYQIITSKNVNTYQTLNSFNNNGILHVKNQYKNKNVPVWNKKHTKVLYNLKDFPNSYLSALTKQTYLHNGHKSLYYATFIVTPKGNSSRYGRVWHGYLTKGYNRNYQKLNYLSTVGFTNNQDYLNYIKRSPSQVVARAVLKLFPNSKLSLRLSNLGQFNSDVDSTNKPFEEFFTDRINLQKAAAYLGPTKAKLTNQQRIAKIKQTLASEGYTTSKRNAMRNYVIGIYAPNPNMAWEEFVWSINLAKPL</sequence>
<organism evidence="2 3">
    <name type="scientific">Lentilactobacillus diolivorans DSM 14421</name>
    <dbReference type="NCBI Taxonomy" id="1423739"/>
    <lineage>
        <taxon>Bacteria</taxon>
        <taxon>Bacillati</taxon>
        <taxon>Bacillota</taxon>
        <taxon>Bacilli</taxon>
        <taxon>Lactobacillales</taxon>
        <taxon>Lactobacillaceae</taxon>
        <taxon>Lentilactobacillus</taxon>
    </lineage>
</organism>
<dbReference type="EMBL" id="AZEY01000098">
    <property type="protein sequence ID" value="KRL64086.1"/>
    <property type="molecule type" value="Genomic_DNA"/>
</dbReference>
<feature type="signal peptide" evidence="1">
    <location>
        <begin position="1"/>
        <end position="28"/>
    </location>
</feature>